<keyword evidence="4 7" id="KW-1133">Transmembrane helix</keyword>
<accession>A0ABN7RSH9</accession>
<dbReference type="PANTHER" id="PTHR11819:SF195">
    <property type="entry name" value="SODIUM_GLUCOSE COTRANSPORTER 4"/>
    <property type="match status" value="1"/>
</dbReference>
<evidence type="ECO:0000256" key="2">
    <source>
        <dbReference type="ARBA" id="ARBA00006434"/>
    </source>
</evidence>
<dbReference type="CDD" id="cd10329">
    <property type="entry name" value="SLC5sbd_SGLT1-like"/>
    <property type="match status" value="1"/>
</dbReference>
<dbReference type="PROSITE" id="PS50283">
    <property type="entry name" value="NA_SOLUT_SYMP_3"/>
    <property type="match status" value="1"/>
</dbReference>
<feature type="transmembrane region" description="Helical" evidence="7">
    <location>
        <begin position="655"/>
        <end position="674"/>
    </location>
</feature>
<feature type="transmembrane region" description="Helical" evidence="7">
    <location>
        <begin position="472"/>
        <end position="494"/>
    </location>
</feature>
<dbReference type="InterPro" id="IPR018212">
    <property type="entry name" value="Na/solute_symporter_CS"/>
</dbReference>
<dbReference type="InterPro" id="IPR001734">
    <property type="entry name" value="Na/solute_symporter"/>
</dbReference>
<dbReference type="InterPro" id="IPR038377">
    <property type="entry name" value="Na/Glc_symporter_sf"/>
</dbReference>
<feature type="transmembrane region" description="Helical" evidence="7">
    <location>
        <begin position="117"/>
        <end position="135"/>
    </location>
</feature>
<feature type="transmembrane region" description="Helical" evidence="7">
    <location>
        <begin position="439"/>
        <end position="460"/>
    </location>
</feature>
<keyword evidence="9" id="KW-1185">Reference proteome</keyword>
<dbReference type="Gene3D" id="1.20.1730.10">
    <property type="entry name" value="Sodium/glucose cotransporter"/>
    <property type="match status" value="1"/>
</dbReference>
<feature type="transmembrane region" description="Helical" evidence="7">
    <location>
        <begin position="212"/>
        <end position="236"/>
    </location>
</feature>
<feature type="transmembrane region" description="Helical" evidence="7">
    <location>
        <begin position="501"/>
        <end position="519"/>
    </location>
</feature>
<feature type="transmembrane region" description="Helical" evidence="7">
    <location>
        <begin position="291"/>
        <end position="309"/>
    </location>
</feature>
<feature type="transmembrane region" description="Helical" evidence="7">
    <location>
        <begin position="33"/>
        <end position="55"/>
    </location>
</feature>
<dbReference type="PROSITE" id="PS00456">
    <property type="entry name" value="NA_SOLUT_SYMP_1"/>
    <property type="match status" value="1"/>
</dbReference>
<feature type="transmembrane region" description="Helical" evidence="7">
    <location>
        <begin position="187"/>
        <end position="205"/>
    </location>
</feature>
<evidence type="ECO:0000256" key="7">
    <source>
        <dbReference type="SAM" id="Phobius"/>
    </source>
</evidence>
<feature type="transmembrane region" description="Helical" evidence="7">
    <location>
        <begin position="398"/>
        <end position="418"/>
    </location>
</feature>
<evidence type="ECO:0000313" key="9">
    <source>
        <dbReference type="Proteomes" id="UP001158576"/>
    </source>
</evidence>
<reference evidence="8 9" key="1">
    <citation type="submission" date="2021-04" db="EMBL/GenBank/DDBJ databases">
        <authorList>
            <person name="Bliznina A."/>
        </authorList>
    </citation>
    <scope>NUCLEOTIDE SEQUENCE [LARGE SCALE GENOMIC DNA]</scope>
</reference>
<evidence type="ECO:0000256" key="5">
    <source>
        <dbReference type="ARBA" id="ARBA00023136"/>
    </source>
</evidence>
<dbReference type="Pfam" id="PF00474">
    <property type="entry name" value="SSF"/>
    <property type="match status" value="1"/>
</dbReference>
<gene>
    <name evidence="8" type="ORF">OKIOD_LOCUS1690</name>
</gene>
<proteinExistence type="inferred from homology"/>
<keyword evidence="3 7" id="KW-0812">Transmembrane</keyword>
<feature type="transmembrane region" description="Helical" evidence="7">
    <location>
        <begin position="329"/>
        <end position="351"/>
    </location>
</feature>
<feature type="transmembrane region" description="Helical" evidence="7">
    <location>
        <begin position="76"/>
        <end position="97"/>
    </location>
</feature>
<sequence length="675" mass="74076">MDYLSPISPGGDDCSEYTPSTKNYDDSLNAADYGVIGGYFAIVIFTGLGVTIYSNRQRKKAGADQEASDFFLASRSMYFIPVAASLFSSNIGSGHFVGLAGTAAANGLAVGAFEWNAMVILLVLGWLFLPVYTAGGISTMPEYLRERFGGQRIRSFLAVLSLLLYVFTKISADLFAGSIFIQVALGWDIYLSVIVLLAITAVYAVTGGLKAVIYVEGVQTIIMVVGGFILLFMGLAEIDGGFSGLFSKDYPCSAPQNDNNLIVNGTEISDECLYPPAVWNNIIRPADDPDFPWPGVVFGMAVGSIWYWCSDQVIVQRTLSAKDLSHGKLGCVCASVLKVLPVFLMMVPGMISRALWPDEIACTNAETCKAFCGTESGCTNVAYPTLVMRILPNGLKGLLLAVMLAALMSSLTATFNSGSTLFTMDIWKRFRKQAGNLELILIGRLFMLVLIGISILWLPFIANSNSGQLFVYIQSVSNFLCPPIAVVFTMAIFWSRTNEPGAFWGMTLGLIVGCTRMMLEFTSAEPGCGEADSRSLVLVKVHYLHFALVLSAFVAIVTAVVSLLTPPIHPKYIRRLTFWSRFHPKPRVSMSAISRQRHEMAEIVSPKVEIQQEEKKGLRARIQRRWFKNEVDPNKQVKYNIEGFSIVEDKKWERAANIGAVAITCLTFFLYGFFA</sequence>
<protein>
    <submittedName>
        <fullName evidence="8">Oidioi.mRNA.OKI2018_I69.PAR.g10132.t1.cds</fullName>
    </submittedName>
</protein>
<dbReference type="NCBIfam" id="TIGR00813">
    <property type="entry name" value="sss"/>
    <property type="match status" value="1"/>
</dbReference>
<evidence type="ECO:0000256" key="4">
    <source>
        <dbReference type="ARBA" id="ARBA00022989"/>
    </source>
</evidence>
<evidence type="ECO:0000256" key="3">
    <source>
        <dbReference type="ARBA" id="ARBA00022692"/>
    </source>
</evidence>
<feature type="transmembrane region" description="Helical" evidence="7">
    <location>
        <begin position="543"/>
        <end position="565"/>
    </location>
</feature>
<feature type="transmembrane region" description="Helical" evidence="7">
    <location>
        <begin position="156"/>
        <end position="181"/>
    </location>
</feature>
<dbReference type="PANTHER" id="PTHR11819">
    <property type="entry name" value="SOLUTE CARRIER FAMILY 5"/>
    <property type="match status" value="1"/>
</dbReference>
<name>A0ABN7RSH9_OIKDI</name>
<evidence type="ECO:0000313" key="8">
    <source>
        <dbReference type="EMBL" id="CAG5082459.1"/>
    </source>
</evidence>
<dbReference type="Proteomes" id="UP001158576">
    <property type="component" value="Chromosome PAR"/>
</dbReference>
<evidence type="ECO:0000256" key="1">
    <source>
        <dbReference type="ARBA" id="ARBA00004141"/>
    </source>
</evidence>
<organism evidence="8 9">
    <name type="scientific">Oikopleura dioica</name>
    <name type="common">Tunicate</name>
    <dbReference type="NCBI Taxonomy" id="34765"/>
    <lineage>
        <taxon>Eukaryota</taxon>
        <taxon>Metazoa</taxon>
        <taxon>Chordata</taxon>
        <taxon>Tunicata</taxon>
        <taxon>Appendicularia</taxon>
        <taxon>Copelata</taxon>
        <taxon>Oikopleuridae</taxon>
        <taxon>Oikopleura</taxon>
    </lineage>
</organism>
<comment type="similarity">
    <text evidence="2 6">Belongs to the sodium:solute symporter (SSF) (TC 2.A.21) family.</text>
</comment>
<comment type="subcellular location">
    <subcellularLocation>
        <location evidence="1">Membrane</location>
        <topology evidence="1">Multi-pass membrane protein</topology>
    </subcellularLocation>
</comment>
<keyword evidence="5 7" id="KW-0472">Membrane</keyword>
<dbReference type="EMBL" id="OU015568">
    <property type="protein sequence ID" value="CAG5082459.1"/>
    <property type="molecule type" value="Genomic_DNA"/>
</dbReference>
<evidence type="ECO:0000256" key="6">
    <source>
        <dbReference type="RuleBase" id="RU362091"/>
    </source>
</evidence>